<gene>
    <name evidence="9" type="ORF">EBB54_14705</name>
</gene>
<evidence type="ECO:0000259" key="8">
    <source>
        <dbReference type="Pfam" id="PF01757"/>
    </source>
</evidence>
<feature type="transmembrane region" description="Helical" evidence="7">
    <location>
        <begin position="79"/>
        <end position="100"/>
    </location>
</feature>
<dbReference type="PANTHER" id="PTHR40074:SF2">
    <property type="entry name" value="O-ACETYLTRANSFERASE WECH"/>
    <property type="match status" value="1"/>
</dbReference>
<dbReference type="RefSeq" id="WP_125127935.1">
    <property type="nucleotide sequence ID" value="NZ_RHJS01000002.1"/>
</dbReference>
<evidence type="ECO:0000256" key="4">
    <source>
        <dbReference type="ARBA" id="ARBA00022692"/>
    </source>
</evidence>
<proteinExistence type="inferred from homology"/>
<feature type="domain" description="Acyltransferase 3" evidence="8">
    <location>
        <begin position="4"/>
        <end position="201"/>
    </location>
</feature>
<keyword evidence="6 7" id="KW-0472">Membrane</keyword>
<keyword evidence="3" id="KW-1003">Cell membrane</keyword>
<accession>A0A426DHZ8</accession>
<evidence type="ECO:0000256" key="5">
    <source>
        <dbReference type="ARBA" id="ARBA00022989"/>
    </source>
</evidence>
<dbReference type="EMBL" id="RHJS01000002">
    <property type="protein sequence ID" value="RRK32470.1"/>
    <property type="molecule type" value="Genomic_DNA"/>
</dbReference>
<dbReference type="Pfam" id="PF01757">
    <property type="entry name" value="Acyl_transf_3"/>
    <property type="match status" value="1"/>
</dbReference>
<dbReference type="PANTHER" id="PTHR40074">
    <property type="entry name" value="O-ACETYLTRANSFERASE WECH"/>
    <property type="match status" value="1"/>
</dbReference>
<organism evidence="9 10">
    <name type="scientific">Schaedlerella arabinosiphila</name>
    <dbReference type="NCBI Taxonomy" id="2044587"/>
    <lineage>
        <taxon>Bacteria</taxon>
        <taxon>Bacillati</taxon>
        <taxon>Bacillota</taxon>
        <taxon>Clostridia</taxon>
        <taxon>Lachnospirales</taxon>
        <taxon>Lachnospiraceae</taxon>
        <taxon>Schaedlerella</taxon>
    </lineage>
</organism>
<sequence>MQRNYKIDRIKGICILFVVVTHFNWSDKQRDLLLFPFWIEMAVPVFMIITGYVFSMSFDNKGCNTLKKIYDLKYTFRRLLRYLIPYFVIFSIELFIYYSFSYKISIPYSIMVFITGGLGPGAYYVPILIQITFFMPLIYLLLQNNPLIGIFLCFALNLLYEVVKTLINMPDSIYRLCAFRYLFILAFGAFLYFYKRDIKKHVIMIIGAIGGDFLSIRNI</sequence>
<evidence type="ECO:0000313" key="10">
    <source>
        <dbReference type="Proteomes" id="UP000274920"/>
    </source>
</evidence>
<feature type="transmembrane region" description="Helical" evidence="7">
    <location>
        <begin position="137"/>
        <end position="160"/>
    </location>
</feature>
<evidence type="ECO:0000256" key="7">
    <source>
        <dbReference type="SAM" id="Phobius"/>
    </source>
</evidence>
<feature type="transmembrane region" description="Helical" evidence="7">
    <location>
        <begin position="172"/>
        <end position="194"/>
    </location>
</feature>
<comment type="subcellular location">
    <subcellularLocation>
        <location evidence="1">Cell membrane</location>
        <topology evidence="1">Multi-pass membrane protein</topology>
    </subcellularLocation>
</comment>
<feature type="transmembrane region" description="Helical" evidence="7">
    <location>
        <begin position="106"/>
        <end position="125"/>
    </location>
</feature>
<reference evidence="9" key="1">
    <citation type="submission" date="2018-10" db="EMBL/GenBank/DDBJ databases">
        <title>Schaedlerella arabinophila gen. nov. sp. nov., isolated from the mouse intestinal tract and comparative analysis with the genome of the closely related altered Schaedler flora strain ASF502.</title>
        <authorList>
            <person name="Miyake S."/>
            <person name="Soh M."/>
            <person name="Seedorf H."/>
        </authorList>
    </citation>
    <scope>NUCLEOTIDE SEQUENCE [LARGE SCALE GENOMIC DNA]</scope>
    <source>
        <strain evidence="9">DSM 106076</strain>
    </source>
</reference>
<keyword evidence="5 7" id="KW-1133">Transmembrane helix</keyword>
<name>A0A426DHZ8_9FIRM</name>
<feature type="transmembrane region" description="Helical" evidence="7">
    <location>
        <begin position="37"/>
        <end position="58"/>
    </location>
</feature>
<evidence type="ECO:0000256" key="3">
    <source>
        <dbReference type="ARBA" id="ARBA00022475"/>
    </source>
</evidence>
<evidence type="ECO:0000256" key="6">
    <source>
        <dbReference type="ARBA" id="ARBA00023136"/>
    </source>
</evidence>
<feature type="transmembrane region" description="Helical" evidence="7">
    <location>
        <begin position="7"/>
        <end position="25"/>
    </location>
</feature>
<evidence type="ECO:0000256" key="1">
    <source>
        <dbReference type="ARBA" id="ARBA00004651"/>
    </source>
</evidence>
<dbReference type="GO" id="GO:0016413">
    <property type="term" value="F:O-acetyltransferase activity"/>
    <property type="evidence" value="ECO:0007669"/>
    <property type="project" value="TreeGrafter"/>
</dbReference>
<dbReference type="AlphaFoldDB" id="A0A426DHZ8"/>
<keyword evidence="4 7" id="KW-0812">Transmembrane</keyword>
<dbReference type="GO" id="GO:0005886">
    <property type="term" value="C:plasma membrane"/>
    <property type="evidence" value="ECO:0007669"/>
    <property type="project" value="UniProtKB-SubCell"/>
</dbReference>
<comment type="similarity">
    <text evidence="2">Belongs to the acyltransferase 3 family.</text>
</comment>
<dbReference type="InterPro" id="IPR002656">
    <property type="entry name" value="Acyl_transf_3_dom"/>
</dbReference>
<dbReference type="Proteomes" id="UP000274920">
    <property type="component" value="Unassembled WGS sequence"/>
</dbReference>
<dbReference type="GO" id="GO:0009246">
    <property type="term" value="P:enterobacterial common antigen biosynthetic process"/>
    <property type="evidence" value="ECO:0007669"/>
    <property type="project" value="TreeGrafter"/>
</dbReference>
<evidence type="ECO:0000313" key="9">
    <source>
        <dbReference type="EMBL" id="RRK32470.1"/>
    </source>
</evidence>
<evidence type="ECO:0000256" key="2">
    <source>
        <dbReference type="ARBA" id="ARBA00007400"/>
    </source>
</evidence>
<protein>
    <recommendedName>
        <fullName evidence="8">Acyltransferase 3 domain-containing protein</fullName>
    </recommendedName>
</protein>
<keyword evidence="10" id="KW-1185">Reference proteome</keyword>
<comment type="caution">
    <text evidence="9">The sequence shown here is derived from an EMBL/GenBank/DDBJ whole genome shotgun (WGS) entry which is preliminary data.</text>
</comment>